<dbReference type="EMBL" id="LZMT01000002">
    <property type="protein sequence ID" value="OBX65845.1"/>
    <property type="molecule type" value="Genomic_DNA"/>
</dbReference>
<accession>A0AA91FRJ0</accession>
<name>A0AA91FRJ0_FAUOS</name>
<proteinExistence type="predicted"/>
<sequence>MKSELTIKENNFLIELIKSYETKKKLSDIQQLIKTLSNKQQRSDAENKQLKILLSAEKLKLDNQLKNKQAKKVIADNKKQLAFETDATKKRYGEAFVEELKNFANQPLDLSLADFLRLLIENKHFTDKDRKWLSNFIANNSNSNANQ</sequence>
<organism evidence="1">
    <name type="scientific">Faucicola osloensis</name>
    <name type="common">Moraxella osloensis</name>
    <dbReference type="NCBI Taxonomy" id="34062"/>
    <lineage>
        <taxon>Bacteria</taxon>
        <taxon>Pseudomonadati</taxon>
        <taxon>Pseudomonadota</taxon>
        <taxon>Gammaproteobacteria</taxon>
        <taxon>Moraxellales</taxon>
        <taxon>Moraxellaceae</taxon>
        <taxon>Faucicola</taxon>
    </lineage>
</organism>
<gene>
    <name evidence="1" type="ORF">A9299_07620</name>
</gene>
<evidence type="ECO:0000313" key="1">
    <source>
        <dbReference type="EMBL" id="OBX65845.1"/>
    </source>
</evidence>
<protein>
    <submittedName>
        <fullName evidence="1">Uncharacterized protein</fullName>
    </submittedName>
</protein>
<dbReference type="AlphaFoldDB" id="A0AA91FRJ0"/>
<reference evidence="1" key="1">
    <citation type="submission" date="2016-06" db="EMBL/GenBank/DDBJ databases">
        <title>Draft genome of Moraxella osloensis CCUG 67237.</title>
        <authorList>
            <person name="Salva-Serra F."/>
            <person name="Engstrom-Jakobsson H."/>
            <person name="Thorell K."/>
            <person name="Gonzales-Siles L."/>
            <person name="Karlsson R."/>
            <person name="Boulund F."/>
            <person name="Engstrand L."/>
            <person name="Kristiansson E."/>
            <person name="Moore E."/>
        </authorList>
    </citation>
    <scope>NUCLEOTIDE SEQUENCE [LARGE SCALE GENOMIC DNA]</scope>
    <source>
        <strain evidence="1">CCUG 67237</strain>
    </source>
</reference>
<comment type="caution">
    <text evidence="1">The sequence shown here is derived from an EMBL/GenBank/DDBJ whole genome shotgun (WGS) entry which is preliminary data.</text>
</comment>